<evidence type="ECO:0000313" key="1">
    <source>
        <dbReference type="EMBL" id="TFK75746.1"/>
    </source>
</evidence>
<gene>
    <name evidence="1" type="ORF">BDN72DRAFT_885735</name>
</gene>
<dbReference type="EMBL" id="ML208262">
    <property type="protein sequence ID" value="TFK75746.1"/>
    <property type="molecule type" value="Genomic_DNA"/>
</dbReference>
<organism evidence="1 2">
    <name type="scientific">Pluteus cervinus</name>
    <dbReference type="NCBI Taxonomy" id="181527"/>
    <lineage>
        <taxon>Eukaryota</taxon>
        <taxon>Fungi</taxon>
        <taxon>Dikarya</taxon>
        <taxon>Basidiomycota</taxon>
        <taxon>Agaricomycotina</taxon>
        <taxon>Agaricomycetes</taxon>
        <taxon>Agaricomycetidae</taxon>
        <taxon>Agaricales</taxon>
        <taxon>Pluteineae</taxon>
        <taxon>Pluteaceae</taxon>
        <taxon>Pluteus</taxon>
    </lineage>
</organism>
<reference evidence="1 2" key="1">
    <citation type="journal article" date="2019" name="Nat. Ecol. Evol.">
        <title>Megaphylogeny resolves global patterns of mushroom evolution.</title>
        <authorList>
            <person name="Varga T."/>
            <person name="Krizsan K."/>
            <person name="Foldi C."/>
            <person name="Dima B."/>
            <person name="Sanchez-Garcia M."/>
            <person name="Sanchez-Ramirez S."/>
            <person name="Szollosi G.J."/>
            <person name="Szarkandi J.G."/>
            <person name="Papp V."/>
            <person name="Albert L."/>
            <person name="Andreopoulos W."/>
            <person name="Angelini C."/>
            <person name="Antonin V."/>
            <person name="Barry K.W."/>
            <person name="Bougher N.L."/>
            <person name="Buchanan P."/>
            <person name="Buyck B."/>
            <person name="Bense V."/>
            <person name="Catcheside P."/>
            <person name="Chovatia M."/>
            <person name="Cooper J."/>
            <person name="Damon W."/>
            <person name="Desjardin D."/>
            <person name="Finy P."/>
            <person name="Geml J."/>
            <person name="Haridas S."/>
            <person name="Hughes K."/>
            <person name="Justo A."/>
            <person name="Karasinski D."/>
            <person name="Kautmanova I."/>
            <person name="Kiss B."/>
            <person name="Kocsube S."/>
            <person name="Kotiranta H."/>
            <person name="LaButti K.M."/>
            <person name="Lechner B.E."/>
            <person name="Liimatainen K."/>
            <person name="Lipzen A."/>
            <person name="Lukacs Z."/>
            <person name="Mihaltcheva S."/>
            <person name="Morgado L.N."/>
            <person name="Niskanen T."/>
            <person name="Noordeloos M.E."/>
            <person name="Ohm R.A."/>
            <person name="Ortiz-Santana B."/>
            <person name="Ovrebo C."/>
            <person name="Racz N."/>
            <person name="Riley R."/>
            <person name="Savchenko A."/>
            <person name="Shiryaev A."/>
            <person name="Soop K."/>
            <person name="Spirin V."/>
            <person name="Szebenyi C."/>
            <person name="Tomsovsky M."/>
            <person name="Tulloss R.E."/>
            <person name="Uehling J."/>
            <person name="Grigoriev I.V."/>
            <person name="Vagvolgyi C."/>
            <person name="Papp T."/>
            <person name="Martin F.M."/>
            <person name="Miettinen O."/>
            <person name="Hibbett D.S."/>
            <person name="Nagy L.G."/>
        </authorList>
    </citation>
    <scope>NUCLEOTIDE SEQUENCE [LARGE SCALE GENOMIC DNA]</scope>
    <source>
        <strain evidence="1 2">NL-1719</strain>
    </source>
</reference>
<sequence length="218" mass="24126">MFSIARTALRPALSRKLAPRAAASVHTLPPLPYAYDALEPHISEEIMKLHHQKHHQAYVTGLNTAEESYAKASTKEQIALQAALKFNGGGHINHSLFWKNLAPTNAEGGKLSDGPLKAAIERDFGSIEAFKKVFNTKTAAIQGSGWGWLGYNPTTKNLEVVTTPNQDPLITHVPIIGVDIWEHAFYLQYKNVKPDYLNAIWNVINFSEAEKRLAEATS</sequence>
<evidence type="ECO:0000313" key="2">
    <source>
        <dbReference type="Proteomes" id="UP000308600"/>
    </source>
</evidence>
<keyword evidence="2" id="KW-1185">Reference proteome</keyword>
<name>A0ACD3BCU0_9AGAR</name>
<accession>A0ACD3BCU0</accession>
<dbReference type="Proteomes" id="UP000308600">
    <property type="component" value="Unassembled WGS sequence"/>
</dbReference>
<proteinExistence type="predicted"/>
<protein>
    <submittedName>
        <fullName evidence="1">Manganese superoxide dismutase</fullName>
    </submittedName>
</protein>